<accession>A0ABC8QQY7</accession>
<evidence type="ECO:0000256" key="8">
    <source>
        <dbReference type="RuleBase" id="RU363059"/>
    </source>
</evidence>
<dbReference type="PANTHER" id="PTHR11009">
    <property type="entry name" value="DER1-LIKE PROTEIN, DERLIN"/>
    <property type="match status" value="1"/>
</dbReference>
<dbReference type="InterPro" id="IPR007599">
    <property type="entry name" value="DER1"/>
</dbReference>
<evidence type="ECO:0000256" key="9">
    <source>
        <dbReference type="SAM" id="MobiDB-lite"/>
    </source>
</evidence>
<comment type="subcellular location">
    <subcellularLocation>
        <location evidence="2 8">Endoplasmic reticulum membrane</location>
        <topology evidence="2 8">Multi-pass membrane protein</topology>
    </subcellularLocation>
</comment>
<feature type="transmembrane region" description="Helical" evidence="8">
    <location>
        <begin position="55"/>
        <end position="76"/>
    </location>
</feature>
<evidence type="ECO:0000256" key="4">
    <source>
        <dbReference type="ARBA" id="ARBA00022692"/>
    </source>
</evidence>
<dbReference type="Pfam" id="PF04511">
    <property type="entry name" value="DER1"/>
    <property type="match status" value="1"/>
</dbReference>
<evidence type="ECO:0000256" key="1">
    <source>
        <dbReference type="ARBA" id="ARBA00003292"/>
    </source>
</evidence>
<evidence type="ECO:0000256" key="3">
    <source>
        <dbReference type="ARBA" id="ARBA00008917"/>
    </source>
</evidence>
<feature type="region of interest" description="Disordered" evidence="9">
    <location>
        <begin position="237"/>
        <end position="282"/>
    </location>
</feature>
<comment type="function">
    <text evidence="1">May be involved in the degradation process of specific misfolded endoplasmic reticulum (ER) luminal proteins.</text>
</comment>
<evidence type="ECO:0000256" key="7">
    <source>
        <dbReference type="ARBA" id="ARBA00023136"/>
    </source>
</evidence>
<organism evidence="10 11">
    <name type="scientific">Ilex paraguariensis</name>
    <name type="common">yerba mate</name>
    <dbReference type="NCBI Taxonomy" id="185542"/>
    <lineage>
        <taxon>Eukaryota</taxon>
        <taxon>Viridiplantae</taxon>
        <taxon>Streptophyta</taxon>
        <taxon>Embryophyta</taxon>
        <taxon>Tracheophyta</taxon>
        <taxon>Spermatophyta</taxon>
        <taxon>Magnoliopsida</taxon>
        <taxon>eudicotyledons</taxon>
        <taxon>Gunneridae</taxon>
        <taxon>Pentapetalae</taxon>
        <taxon>asterids</taxon>
        <taxon>campanulids</taxon>
        <taxon>Aquifoliales</taxon>
        <taxon>Aquifoliaceae</taxon>
        <taxon>Ilex</taxon>
    </lineage>
</organism>
<feature type="transmembrane region" description="Helical" evidence="8">
    <location>
        <begin position="141"/>
        <end position="161"/>
    </location>
</feature>
<proteinExistence type="inferred from homology"/>
<dbReference type="EMBL" id="CAUOFW020000692">
    <property type="protein sequence ID" value="CAK9135126.1"/>
    <property type="molecule type" value="Genomic_DNA"/>
</dbReference>
<dbReference type="InterPro" id="IPR035952">
    <property type="entry name" value="Rhomboid-like_sf"/>
</dbReference>
<evidence type="ECO:0000313" key="10">
    <source>
        <dbReference type="EMBL" id="CAK9135126.1"/>
    </source>
</evidence>
<dbReference type="Proteomes" id="UP001642360">
    <property type="component" value="Unassembled WGS sequence"/>
</dbReference>
<name>A0ABC8QQY7_9AQUA</name>
<feature type="transmembrane region" description="Helical" evidence="8">
    <location>
        <begin position="173"/>
        <end position="191"/>
    </location>
</feature>
<evidence type="ECO:0000256" key="2">
    <source>
        <dbReference type="ARBA" id="ARBA00004477"/>
    </source>
</evidence>
<protein>
    <recommendedName>
        <fullName evidence="8">Derlin</fullName>
    </recommendedName>
</protein>
<dbReference type="GO" id="GO:0005789">
    <property type="term" value="C:endoplasmic reticulum membrane"/>
    <property type="evidence" value="ECO:0007669"/>
    <property type="project" value="UniProtKB-SubCell"/>
</dbReference>
<keyword evidence="11" id="KW-1185">Reference proteome</keyword>
<feature type="compositionally biased region" description="Low complexity" evidence="9">
    <location>
        <begin position="247"/>
        <end position="267"/>
    </location>
</feature>
<keyword evidence="7 8" id="KW-0472">Membrane</keyword>
<evidence type="ECO:0000256" key="5">
    <source>
        <dbReference type="ARBA" id="ARBA00022824"/>
    </source>
</evidence>
<comment type="function">
    <text evidence="8">May be involved in the degradation of misfolded endoplasmic reticulum (ER) luminal proteins.</text>
</comment>
<dbReference type="GO" id="GO:0006950">
    <property type="term" value="P:response to stress"/>
    <property type="evidence" value="ECO:0007669"/>
    <property type="project" value="UniProtKB-ARBA"/>
</dbReference>
<dbReference type="AlphaFoldDB" id="A0ABC8QQY7"/>
<comment type="similarity">
    <text evidence="3 8">Belongs to the derlin family.</text>
</comment>
<comment type="caution">
    <text evidence="10">The sequence shown here is derived from an EMBL/GenBank/DDBJ whole genome shotgun (WGS) entry which is preliminary data.</text>
</comment>
<feature type="transmembrane region" description="Helical" evidence="8">
    <location>
        <begin position="96"/>
        <end position="129"/>
    </location>
</feature>
<sequence length="282" mass="31974">MSTPMQYYQSLPPVAKSFAVICLMTSGAYHLELYHWRNIALFYALVLKKFQIWRLITNFFFIGSFSMTFAFRLLIILKYGVSLERGPFDKRTADYLWMYIFGALSLLVMAAIPFLWSPFMGTSLVFMIVYVWSREFPNARINVYGLVELKGFYLPWFMLAIDLILGNPLKPNLLGIAAGHLYYFLTVLYPLSGGKNYFKTPLWVHKLVAFWGEGIQFDTPVRRNPYAEVAFKGRGRRLDGSASSSRQEQTSTSAEAEANTSAPPNAAGGVAFRGRGNRLGGR</sequence>
<evidence type="ECO:0000313" key="11">
    <source>
        <dbReference type="Proteomes" id="UP001642360"/>
    </source>
</evidence>
<dbReference type="SUPFAM" id="SSF144091">
    <property type="entry name" value="Rhomboid-like"/>
    <property type="match status" value="1"/>
</dbReference>
<gene>
    <name evidence="10" type="ORF">ILEXP_LOCUS2059</name>
</gene>
<keyword evidence="5 8" id="KW-0256">Endoplasmic reticulum</keyword>
<evidence type="ECO:0000256" key="6">
    <source>
        <dbReference type="ARBA" id="ARBA00022989"/>
    </source>
</evidence>
<keyword evidence="6 8" id="KW-1133">Transmembrane helix</keyword>
<reference evidence="10 11" key="1">
    <citation type="submission" date="2024-02" db="EMBL/GenBank/DDBJ databases">
        <authorList>
            <person name="Vignale AGUSTIN F."/>
            <person name="Sosa J E."/>
            <person name="Modenutti C."/>
        </authorList>
    </citation>
    <scope>NUCLEOTIDE SEQUENCE [LARGE SCALE GENOMIC DNA]</scope>
</reference>
<keyword evidence="4 8" id="KW-0812">Transmembrane</keyword>
<feature type="transmembrane region" description="Helical" evidence="8">
    <location>
        <begin position="14"/>
        <end position="34"/>
    </location>
</feature>